<evidence type="ECO:0000256" key="5">
    <source>
        <dbReference type="ARBA" id="ARBA00048503"/>
    </source>
</evidence>
<keyword evidence="4 6" id="KW-0408">Iron</keyword>
<comment type="similarity">
    <text evidence="6">Belongs to the iron/ascorbate-dependent oxidoreductase family.</text>
</comment>
<protein>
    <recommendedName>
        <fullName evidence="2">feruloyl-CoA 6-hydroxylase</fullName>
        <ecNumber evidence="2">1.14.11.61</ecNumber>
    </recommendedName>
</protein>
<dbReference type="InterPro" id="IPR044861">
    <property type="entry name" value="IPNS-like_FE2OG_OXY"/>
</dbReference>
<dbReference type="InterPro" id="IPR026992">
    <property type="entry name" value="DIOX_N"/>
</dbReference>
<proteinExistence type="inferred from homology"/>
<evidence type="ECO:0000259" key="8">
    <source>
        <dbReference type="PROSITE" id="PS51471"/>
    </source>
</evidence>
<evidence type="ECO:0000256" key="3">
    <source>
        <dbReference type="ARBA" id="ARBA00022723"/>
    </source>
</evidence>
<dbReference type="GO" id="GO:0002238">
    <property type="term" value="P:response to molecule of fungal origin"/>
    <property type="evidence" value="ECO:0007669"/>
    <property type="project" value="UniProtKB-ARBA"/>
</dbReference>
<comment type="caution">
    <text evidence="9">The sequence shown here is derived from an EMBL/GenBank/DDBJ whole genome shotgun (WGS) entry which is preliminary data.</text>
</comment>
<dbReference type="PROSITE" id="PS51471">
    <property type="entry name" value="FE2OG_OXY"/>
    <property type="match status" value="1"/>
</dbReference>
<dbReference type="PANTHER" id="PTHR47990">
    <property type="entry name" value="2-OXOGLUTARATE (2OG) AND FE(II)-DEPENDENT OXYGENASE SUPERFAMILY PROTEIN-RELATED"/>
    <property type="match status" value="1"/>
</dbReference>
<keyword evidence="10" id="KW-1185">Reference proteome</keyword>
<evidence type="ECO:0000313" key="10">
    <source>
        <dbReference type="Proteomes" id="UP000249390"/>
    </source>
</evidence>
<evidence type="ECO:0000256" key="2">
    <source>
        <dbReference type="ARBA" id="ARBA00012885"/>
    </source>
</evidence>
<sequence>MSNIPNYQSYPPPFRPPANQNLVAGGAETAPALDPPTTVEGEDGVPVIDFERLTEHDDGGEEKITAACRDRGLFRLVNHGIPELLLSQMLDRTERMFSMSFEEKQAVSGDGMSYFWGTPAVAPSGAALPTNDSSLHWMEGFNVPLSRVSLHHYEDETLESFRLLLEEYGKHQRRVAKAIYQALSVNQNLGEEKPTTTSYISEDTGILRLYRYPRCHLDRTTAAAVEEEEETMNDRHRPPPPWGIGAHTDSSLLSILHQDLVGGLQAYHSNNNKNQQCWVEVKPIPNTLIVIVGDMMQAISNDKYVSAKHRVKVKGERERISMGYFVFPEEEAVIESSRYTPFTYAEFRAQVHRELKTAGSKILGLHAFKSESPFLA</sequence>
<dbReference type="InterPro" id="IPR005123">
    <property type="entry name" value="Oxoglu/Fe-dep_dioxygenase_dom"/>
</dbReference>
<organism evidence="9 10">
    <name type="scientific">Cuscuta australis</name>
    <dbReference type="NCBI Taxonomy" id="267555"/>
    <lineage>
        <taxon>Eukaryota</taxon>
        <taxon>Viridiplantae</taxon>
        <taxon>Streptophyta</taxon>
        <taxon>Embryophyta</taxon>
        <taxon>Tracheophyta</taxon>
        <taxon>Spermatophyta</taxon>
        <taxon>Magnoliopsida</taxon>
        <taxon>eudicotyledons</taxon>
        <taxon>Gunneridae</taxon>
        <taxon>Pentapetalae</taxon>
        <taxon>asterids</taxon>
        <taxon>lamiids</taxon>
        <taxon>Solanales</taxon>
        <taxon>Convolvulaceae</taxon>
        <taxon>Cuscuteae</taxon>
        <taxon>Cuscuta</taxon>
        <taxon>Cuscuta subgen. Grammica</taxon>
        <taxon>Cuscuta sect. Cleistogrammica</taxon>
    </lineage>
</organism>
<reference evidence="9 10" key="1">
    <citation type="submission" date="2018-06" db="EMBL/GenBank/DDBJ databases">
        <title>The Genome of Cuscuta australis (Dodder) Provides Insight into the Evolution of Plant Parasitism.</title>
        <authorList>
            <person name="Liu H."/>
        </authorList>
    </citation>
    <scope>NUCLEOTIDE SEQUENCE [LARGE SCALE GENOMIC DNA]</scope>
    <source>
        <strain evidence="10">cv. Yunnan</strain>
        <tissue evidence="9">Vines</tissue>
    </source>
</reference>
<evidence type="ECO:0000256" key="4">
    <source>
        <dbReference type="ARBA" id="ARBA00023004"/>
    </source>
</evidence>
<evidence type="ECO:0000256" key="1">
    <source>
        <dbReference type="ARBA" id="ARBA00004918"/>
    </source>
</evidence>
<dbReference type="Pfam" id="PF03171">
    <property type="entry name" value="2OG-FeII_Oxy"/>
    <property type="match status" value="1"/>
</dbReference>
<dbReference type="Proteomes" id="UP000249390">
    <property type="component" value="Unassembled WGS sequence"/>
</dbReference>
<evidence type="ECO:0000256" key="7">
    <source>
        <dbReference type="SAM" id="MobiDB-lite"/>
    </source>
</evidence>
<dbReference type="PRINTS" id="PR00682">
    <property type="entry name" value="IPNSYNTHASE"/>
</dbReference>
<dbReference type="Pfam" id="PF14226">
    <property type="entry name" value="DIOX_N"/>
    <property type="match status" value="1"/>
</dbReference>
<comment type="pathway">
    <text evidence="1">Phenylpropanoid metabolism.</text>
</comment>
<dbReference type="InterPro" id="IPR027443">
    <property type="entry name" value="IPNS-like_sf"/>
</dbReference>
<keyword evidence="6" id="KW-0560">Oxidoreductase</keyword>
<feature type="region of interest" description="Disordered" evidence="7">
    <location>
        <begin position="1"/>
        <end position="22"/>
    </location>
</feature>
<dbReference type="GO" id="GO:0016706">
    <property type="term" value="F:2-oxoglutarate-dependent dioxygenase activity"/>
    <property type="evidence" value="ECO:0007669"/>
    <property type="project" value="UniProtKB-ARBA"/>
</dbReference>
<evidence type="ECO:0000313" key="9">
    <source>
        <dbReference type="EMBL" id="RAL42354.1"/>
    </source>
</evidence>
<dbReference type="SUPFAM" id="SSF51197">
    <property type="entry name" value="Clavaminate synthase-like"/>
    <property type="match status" value="1"/>
</dbReference>
<dbReference type="Gene3D" id="2.60.120.330">
    <property type="entry name" value="B-lactam Antibiotic, Isopenicillin N Synthase, Chain"/>
    <property type="match status" value="1"/>
</dbReference>
<dbReference type="GO" id="GO:0009805">
    <property type="term" value="P:coumarin biosynthetic process"/>
    <property type="evidence" value="ECO:0007669"/>
    <property type="project" value="UniProtKB-ARBA"/>
</dbReference>
<dbReference type="GO" id="GO:0046872">
    <property type="term" value="F:metal ion binding"/>
    <property type="evidence" value="ECO:0007669"/>
    <property type="project" value="UniProtKB-KW"/>
</dbReference>
<dbReference type="InterPro" id="IPR050231">
    <property type="entry name" value="Iron_ascorbate_oxido_reductase"/>
</dbReference>
<evidence type="ECO:0000256" key="6">
    <source>
        <dbReference type="RuleBase" id="RU003682"/>
    </source>
</evidence>
<dbReference type="AlphaFoldDB" id="A0A328DA42"/>
<comment type="catalytic activity">
    <reaction evidence="5">
        <text>(E)-feruloyl-CoA + 2-oxoglutarate + O2 = (E)-6-hydroxyferuloyl-CoA + succinate + CO2</text>
        <dbReference type="Rhea" id="RHEA:57856"/>
        <dbReference type="ChEBI" id="CHEBI:15379"/>
        <dbReference type="ChEBI" id="CHEBI:16526"/>
        <dbReference type="ChEBI" id="CHEBI:16810"/>
        <dbReference type="ChEBI" id="CHEBI:30031"/>
        <dbReference type="ChEBI" id="CHEBI:87305"/>
        <dbReference type="ChEBI" id="CHEBI:142390"/>
        <dbReference type="EC" id="1.14.11.61"/>
    </reaction>
</comment>
<name>A0A328DA42_9ASTE</name>
<feature type="domain" description="Fe2OG dioxygenase" evidence="8">
    <location>
        <begin position="228"/>
        <end position="328"/>
    </location>
</feature>
<gene>
    <name evidence="9" type="ORF">DM860_012137</name>
</gene>
<keyword evidence="3 6" id="KW-0479">Metal-binding</keyword>
<dbReference type="EMBL" id="NQVE01000175">
    <property type="protein sequence ID" value="RAL42354.1"/>
    <property type="molecule type" value="Genomic_DNA"/>
</dbReference>
<dbReference type="EC" id="1.14.11.61" evidence="2"/>
<accession>A0A328DA42</accession>